<dbReference type="EMBL" id="ML996088">
    <property type="protein sequence ID" value="KAF2151295.1"/>
    <property type="molecule type" value="Genomic_DNA"/>
</dbReference>
<dbReference type="GO" id="GO:0005524">
    <property type="term" value="F:ATP binding"/>
    <property type="evidence" value="ECO:0007669"/>
    <property type="project" value="UniProtKB-UniRule"/>
</dbReference>
<proteinExistence type="predicted"/>
<name>A0A9P4IZE5_9PEZI</name>
<protein>
    <submittedName>
        <fullName evidence="8">Kinase-like protein</fullName>
    </submittedName>
</protein>
<keyword evidence="2" id="KW-0808">Transferase</keyword>
<dbReference type="GO" id="GO:0043484">
    <property type="term" value="P:regulation of RNA splicing"/>
    <property type="evidence" value="ECO:0007669"/>
    <property type="project" value="TreeGrafter"/>
</dbReference>
<evidence type="ECO:0000259" key="7">
    <source>
        <dbReference type="PROSITE" id="PS50011"/>
    </source>
</evidence>
<accession>A0A9P4IZE5</accession>
<feature type="domain" description="Protein kinase" evidence="7">
    <location>
        <begin position="57"/>
        <end position="404"/>
    </location>
</feature>
<dbReference type="InterPro" id="IPR011009">
    <property type="entry name" value="Kinase-like_dom_sf"/>
</dbReference>
<evidence type="ECO:0000256" key="4">
    <source>
        <dbReference type="ARBA" id="ARBA00022777"/>
    </source>
</evidence>
<feature type="binding site" evidence="6">
    <location>
        <position position="86"/>
    </location>
    <ligand>
        <name>ATP</name>
        <dbReference type="ChEBI" id="CHEBI:30616"/>
    </ligand>
</feature>
<keyword evidence="5 6" id="KW-0067">ATP-binding</keyword>
<gene>
    <name evidence="8" type="ORF">K461DRAFT_170633</name>
</gene>
<dbReference type="InterPro" id="IPR017441">
    <property type="entry name" value="Protein_kinase_ATP_BS"/>
</dbReference>
<sequence length="480" mass="54167">MVFVRRAVDWSRRQIQMTGVRLFSANCTCDIEAEPLAWYRPGGYHPIHLGDVLNARYRILHKVGWGAYSTVWAARDERSQRHVAIKVKVSKSLPTNREVDVLKKIQGADAGVMQLLDFFSIEGPNGSHDCIVAELLGPSIADYLEAQSLTRVPLSTAKSFARQVLIALSKLHKLNIGHGDLHTRNISLKSESWASMTTDRLERILGSPKMSPVRSDHHDQPLESGVPRYLVGPASAYIDPSQLNSYNIVLTDFGEAFQDGDRDKPSTLQTPLYLRAPEVIFEDEWDHGVDLWTAGCTIFELVTGQPPFDSVMTTREILIGQMIEEIGPLPERWSIKTKDMNIILDDEASSLQDWLEEVYLGDSERLTPHDMHEMKSLGDLLRRLMQYEPRDRQSAREAAENHWFSLEETLDFFFLVDRALKYNKSIHRNLFSVITLSPASAGNKVPATTLPDLLTSSIASCQSSKLLEAAQILHCSRRIF</sequence>
<keyword evidence="3 6" id="KW-0547">Nucleotide-binding</keyword>
<evidence type="ECO:0000256" key="3">
    <source>
        <dbReference type="ARBA" id="ARBA00022741"/>
    </source>
</evidence>
<dbReference type="OrthoDB" id="5979581at2759"/>
<dbReference type="Pfam" id="PF00069">
    <property type="entry name" value="Pkinase"/>
    <property type="match status" value="2"/>
</dbReference>
<keyword evidence="9" id="KW-1185">Reference proteome</keyword>
<dbReference type="GO" id="GO:0004674">
    <property type="term" value="F:protein serine/threonine kinase activity"/>
    <property type="evidence" value="ECO:0007669"/>
    <property type="project" value="UniProtKB-KW"/>
</dbReference>
<keyword evidence="1" id="KW-0723">Serine/threonine-protein kinase</keyword>
<dbReference type="PANTHER" id="PTHR45646:SF11">
    <property type="entry name" value="SERINE_THREONINE-PROTEIN KINASE DOA"/>
    <property type="match status" value="1"/>
</dbReference>
<dbReference type="Gene3D" id="1.10.510.10">
    <property type="entry name" value="Transferase(Phosphotransferase) domain 1"/>
    <property type="match status" value="1"/>
</dbReference>
<dbReference type="PANTHER" id="PTHR45646">
    <property type="entry name" value="SERINE/THREONINE-PROTEIN KINASE DOA-RELATED"/>
    <property type="match status" value="1"/>
</dbReference>
<dbReference type="Gene3D" id="3.30.200.20">
    <property type="entry name" value="Phosphorylase Kinase, domain 1"/>
    <property type="match status" value="1"/>
</dbReference>
<comment type="caution">
    <text evidence="8">The sequence shown here is derived from an EMBL/GenBank/DDBJ whole genome shotgun (WGS) entry which is preliminary data.</text>
</comment>
<evidence type="ECO:0000256" key="6">
    <source>
        <dbReference type="PROSITE-ProRule" id="PRU10141"/>
    </source>
</evidence>
<dbReference type="Proteomes" id="UP000799439">
    <property type="component" value="Unassembled WGS sequence"/>
</dbReference>
<evidence type="ECO:0000256" key="2">
    <source>
        <dbReference type="ARBA" id="ARBA00022679"/>
    </source>
</evidence>
<reference evidence="8" key="1">
    <citation type="journal article" date="2020" name="Stud. Mycol.">
        <title>101 Dothideomycetes genomes: a test case for predicting lifestyles and emergence of pathogens.</title>
        <authorList>
            <person name="Haridas S."/>
            <person name="Albert R."/>
            <person name="Binder M."/>
            <person name="Bloem J."/>
            <person name="Labutti K."/>
            <person name="Salamov A."/>
            <person name="Andreopoulos B."/>
            <person name="Baker S."/>
            <person name="Barry K."/>
            <person name="Bills G."/>
            <person name="Bluhm B."/>
            <person name="Cannon C."/>
            <person name="Castanera R."/>
            <person name="Culley D."/>
            <person name="Daum C."/>
            <person name="Ezra D."/>
            <person name="Gonzalez J."/>
            <person name="Henrissat B."/>
            <person name="Kuo A."/>
            <person name="Liang C."/>
            <person name="Lipzen A."/>
            <person name="Lutzoni F."/>
            <person name="Magnuson J."/>
            <person name="Mondo S."/>
            <person name="Nolan M."/>
            <person name="Ohm R."/>
            <person name="Pangilinan J."/>
            <person name="Park H.-J."/>
            <person name="Ramirez L."/>
            <person name="Alfaro M."/>
            <person name="Sun H."/>
            <person name="Tritt A."/>
            <person name="Yoshinaga Y."/>
            <person name="Zwiers L.-H."/>
            <person name="Turgeon B."/>
            <person name="Goodwin S."/>
            <person name="Spatafora J."/>
            <person name="Crous P."/>
            <person name="Grigoriev I."/>
        </authorList>
    </citation>
    <scope>NUCLEOTIDE SEQUENCE</scope>
    <source>
        <strain evidence="8">CBS 260.36</strain>
    </source>
</reference>
<dbReference type="PROSITE" id="PS00107">
    <property type="entry name" value="PROTEIN_KINASE_ATP"/>
    <property type="match status" value="1"/>
</dbReference>
<dbReference type="SUPFAM" id="SSF56112">
    <property type="entry name" value="Protein kinase-like (PK-like)"/>
    <property type="match status" value="1"/>
</dbReference>
<dbReference type="SMART" id="SM00220">
    <property type="entry name" value="S_TKc"/>
    <property type="match status" value="1"/>
</dbReference>
<dbReference type="InterPro" id="IPR000719">
    <property type="entry name" value="Prot_kinase_dom"/>
</dbReference>
<keyword evidence="4 8" id="KW-0418">Kinase</keyword>
<organism evidence="8 9">
    <name type="scientific">Myriangium duriaei CBS 260.36</name>
    <dbReference type="NCBI Taxonomy" id="1168546"/>
    <lineage>
        <taxon>Eukaryota</taxon>
        <taxon>Fungi</taxon>
        <taxon>Dikarya</taxon>
        <taxon>Ascomycota</taxon>
        <taxon>Pezizomycotina</taxon>
        <taxon>Dothideomycetes</taxon>
        <taxon>Dothideomycetidae</taxon>
        <taxon>Myriangiales</taxon>
        <taxon>Myriangiaceae</taxon>
        <taxon>Myriangium</taxon>
    </lineage>
</organism>
<evidence type="ECO:0000313" key="9">
    <source>
        <dbReference type="Proteomes" id="UP000799439"/>
    </source>
</evidence>
<dbReference type="InterPro" id="IPR051175">
    <property type="entry name" value="CLK_kinases"/>
</dbReference>
<evidence type="ECO:0000313" key="8">
    <source>
        <dbReference type="EMBL" id="KAF2151295.1"/>
    </source>
</evidence>
<evidence type="ECO:0000256" key="1">
    <source>
        <dbReference type="ARBA" id="ARBA00022527"/>
    </source>
</evidence>
<evidence type="ECO:0000256" key="5">
    <source>
        <dbReference type="ARBA" id="ARBA00022840"/>
    </source>
</evidence>
<dbReference type="PROSITE" id="PS50011">
    <property type="entry name" value="PROTEIN_KINASE_DOM"/>
    <property type="match status" value="1"/>
</dbReference>
<dbReference type="GO" id="GO:0005634">
    <property type="term" value="C:nucleus"/>
    <property type="evidence" value="ECO:0007669"/>
    <property type="project" value="TreeGrafter"/>
</dbReference>
<dbReference type="AlphaFoldDB" id="A0A9P4IZE5"/>